<evidence type="ECO:0000256" key="6">
    <source>
        <dbReference type="ARBA" id="ARBA00022741"/>
    </source>
</evidence>
<keyword evidence="13" id="KW-1185">Reference proteome</keyword>
<dbReference type="OrthoDB" id="66620at2759"/>
<keyword evidence="3" id="KW-0813">Transport</keyword>
<dbReference type="Pfam" id="PF14510">
    <property type="entry name" value="ABC_trans_N"/>
    <property type="match status" value="1"/>
</dbReference>
<dbReference type="InterPro" id="IPR029481">
    <property type="entry name" value="ABC_trans_N"/>
</dbReference>
<keyword evidence="8" id="KW-1133">Transmembrane helix</keyword>
<comment type="subcellular location">
    <subcellularLocation>
        <location evidence="1">Membrane</location>
        <topology evidence="1">Multi-pass membrane protein</topology>
    </subcellularLocation>
</comment>
<dbReference type="GO" id="GO:0005524">
    <property type="term" value="F:ATP binding"/>
    <property type="evidence" value="ECO:0007669"/>
    <property type="project" value="UniProtKB-KW"/>
</dbReference>
<dbReference type="GO" id="GO:0016887">
    <property type="term" value="F:ATP hydrolysis activity"/>
    <property type="evidence" value="ECO:0007669"/>
    <property type="project" value="InterPro"/>
</dbReference>
<evidence type="ECO:0000256" key="9">
    <source>
        <dbReference type="ARBA" id="ARBA00023136"/>
    </source>
</evidence>
<dbReference type="InterPro" id="IPR003439">
    <property type="entry name" value="ABC_transporter-like_ATP-bd"/>
</dbReference>
<dbReference type="CDD" id="cd03233">
    <property type="entry name" value="ABCG_PDR_domain1"/>
    <property type="match status" value="1"/>
</dbReference>
<proteinExistence type="inferred from homology"/>
<evidence type="ECO:0000313" key="12">
    <source>
        <dbReference type="EMBL" id="KAG2285398.1"/>
    </source>
</evidence>
<dbReference type="AlphaFoldDB" id="A0A8X7R9W0"/>
<feature type="domain" description="ABC transporter" evidence="11">
    <location>
        <begin position="115"/>
        <end position="412"/>
    </location>
</feature>
<dbReference type="SMART" id="SM00382">
    <property type="entry name" value="AAA"/>
    <property type="match status" value="1"/>
</dbReference>
<evidence type="ECO:0000313" key="13">
    <source>
        <dbReference type="Proteomes" id="UP000886595"/>
    </source>
</evidence>
<evidence type="ECO:0000256" key="5">
    <source>
        <dbReference type="ARBA" id="ARBA00022737"/>
    </source>
</evidence>
<keyword evidence="7" id="KW-0067">ATP-binding</keyword>
<dbReference type="Pfam" id="PF00005">
    <property type="entry name" value="ABC_tran"/>
    <property type="match status" value="1"/>
</dbReference>
<dbReference type="PANTHER" id="PTHR19241">
    <property type="entry name" value="ATP-BINDING CASSETTE TRANSPORTER"/>
    <property type="match status" value="1"/>
</dbReference>
<dbReference type="PROSITE" id="PS50893">
    <property type="entry name" value="ABC_TRANSPORTER_2"/>
    <property type="match status" value="1"/>
</dbReference>
<dbReference type="InterPro" id="IPR043926">
    <property type="entry name" value="ABCG_dom"/>
</dbReference>
<evidence type="ECO:0000256" key="4">
    <source>
        <dbReference type="ARBA" id="ARBA00022692"/>
    </source>
</evidence>
<dbReference type="InterPro" id="IPR027417">
    <property type="entry name" value="P-loop_NTPase"/>
</dbReference>
<dbReference type="Gene3D" id="3.40.50.300">
    <property type="entry name" value="P-loop containing nucleotide triphosphate hydrolases"/>
    <property type="match status" value="1"/>
</dbReference>
<evidence type="ECO:0000256" key="2">
    <source>
        <dbReference type="ARBA" id="ARBA00006012"/>
    </source>
</evidence>
<evidence type="ECO:0000256" key="7">
    <source>
        <dbReference type="ARBA" id="ARBA00022840"/>
    </source>
</evidence>
<dbReference type="EMBL" id="JAAMPC010000010">
    <property type="protein sequence ID" value="KAG2285398.1"/>
    <property type="molecule type" value="Genomic_DNA"/>
</dbReference>
<organism evidence="12 13">
    <name type="scientific">Brassica carinata</name>
    <name type="common">Ethiopian mustard</name>
    <name type="synonym">Abyssinian cabbage</name>
    <dbReference type="NCBI Taxonomy" id="52824"/>
    <lineage>
        <taxon>Eukaryota</taxon>
        <taxon>Viridiplantae</taxon>
        <taxon>Streptophyta</taxon>
        <taxon>Embryophyta</taxon>
        <taxon>Tracheophyta</taxon>
        <taxon>Spermatophyta</taxon>
        <taxon>Magnoliopsida</taxon>
        <taxon>eudicotyledons</taxon>
        <taxon>Gunneridae</taxon>
        <taxon>Pentapetalae</taxon>
        <taxon>rosids</taxon>
        <taxon>malvids</taxon>
        <taxon>Brassicales</taxon>
        <taxon>Brassicaceae</taxon>
        <taxon>Brassiceae</taxon>
        <taxon>Brassica</taxon>
    </lineage>
</organism>
<evidence type="ECO:0000256" key="10">
    <source>
        <dbReference type="SAM" id="MobiDB-lite"/>
    </source>
</evidence>
<evidence type="ECO:0000256" key="3">
    <source>
        <dbReference type="ARBA" id="ARBA00022448"/>
    </source>
</evidence>
<name>A0A8X7R9W0_BRACI</name>
<keyword evidence="6" id="KW-0547">Nucleotide-binding</keyword>
<gene>
    <name evidence="12" type="ORF">Bca52824_045002</name>
</gene>
<accession>A0A8X7R9W0</accession>
<keyword evidence="5" id="KW-0677">Repeat</keyword>
<comment type="caution">
    <text evidence="12">The sequence shown here is derived from an EMBL/GenBank/DDBJ whole genome shotgun (WGS) entry which is preliminary data.</text>
</comment>
<dbReference type="InterPro" id="IPR034001">
    <property type="entry name" value="ABCG_PDR_1"/>
</dbReference>
<dbReference type="Proteomes" id="UP000886595">
    <property type="component" value="Unassembled WGS sequence"/>
</dbReference>
<dbReference type="FunFam" id="3.40.50.300:FF:000532">
    <property type="entry name" value="ABC transporter G family member 34"/>
    <property type="match status" value="1"/>
</dbReference>
<feature type="compositionally biased region" description="Low complexity" evidence="10">
    <location>
        <begin position="1"/>
        <end position="11"/>
    </location>
</feature>
<protein>
    <recommendedName>
        <fullName evidence="11">ABC transporter domain-containing protein</fullName>
    </recommendedName>
</protein>
<sequence length="465" mass="52240">MGSSFRSSSSRNENEDEAEHALQDDVEKGKRVVDVTKLGAMERHLMIEKLIKHIENDNLKLLKKIRRRIDRVGVELPSIEVRYKHLSVEAECEVVEGKALPTLWNSLKHIFLELVKLSGVRTHEAKISILNDVSGIINPGRLTLLLDPPGCGKTTLLKALSGNLDKNLKVFRLYFNLILMMKMCKPHDLFCFPQLSGEISYNGHGLNEFVPRKTSAYISQHDLHTAEMTVRETIDFSARCQGVGSRTDIMMEVSKREKDGGIIPDPDVDAYMKAISVNGLKRSLQTDYILKILGLDICAETLVGNAMKRGISGGQKKRLTTGEMVVGPAKALFMDEITNGLDSSTAFQIVKSLQQLAHITNATVFVSLLQPAPESYDLFDDIVLMAEGKIVYHGPRDEVLRFFEECGFRCPERKGVADFLQEVISRKDQGQYWLHQDIPHSFVSVDALSKRFKELETGRKIEDAL</sequence>
<dbReference type="InterPro" id="IPR003593">
    <property type="entry name" value="AAA+_ATPase"/>
</dbReference>
<comment type="similarity">
    <text evidence="2">Belongs to the ABC transporter superfamily. ABCG family. PDR (TC 3.A.1.205) subfamily.</text>
</comment>
<evidence type="ECO:0000256" key="1">
    <source>
        <dbReference type="ARBA" id="ARBA00004141"/>
    </source>
</evidence>
<keyword evidence="9" id="KW-0472">Membrane</keyword>
<dbReference type="Pfam" id="PF19055">
    <property type="entry name" value="ABC2_membrane_7"/>
    <property type="match status" value="1"/>
</dbReference>
<evidence type="ECO:0000256" key="8">
    <source>
        <dbReference type="ARBA" id="ARBA00022989"/>
    </source>
</evidence>
<reference evidence="12 13" key="1">
    <citation type="submission" date="2020-02" db="EMBL/GenBank/DDBJ databases">
        <authorList>
            <person name="Ma Q."/>
            <person name="Huang Y."/>
            <person name="Song X."/>
            <person name="Pei D."/>
        </authorList>
    </citation>
    <scope>NUCLEOTIDE SEQUENCE [LARGE SCALE GENOMIC DNA]</scope>
    <source>
        <strain evidence="12">Sxm20200214</strain>
        <tissue evidence="12">Leaf</tissue>
    </source>
</reference>
<dbReference type="GO" id="GO:0140359">
    <property type="term" value="F:ABC-type transporter activity"/>
    <property type="evidence" value="ECO:0007669"/>
    <property type="project" value="InterPro"/>
</dbReference>
<keyword evidence="4" id="KW-0812">Transmembrane</keyword>
<dbReference type="GO" id="GO:0016020">
    <property type="term" value="C:membrane"/>
    <property type="evidence" value="ECO:0007669"/>
    <property type="project" value="UniProtKB-SubCell"/>
</dbReference>
<evidence type="ECO:0000259" key="11">
    <source>
        <dbReference type="PROSITE" id="PS50893"/>
    </source>
</evidence>
<dbReference type="SUPFAM" id="SSF52540">
    <property type="entry name" value="P-loop containing nucleoside triphosphate hydrolases"/>
    <property type="match status" value="1"/>
</dbReference>
<feature type="region of interest" description="Disordered" evidence="10">
    <location>
        <begin position="1"/>
        <end position="23"/>
    </location>
</feature>